<accession>A0A518A107</accession>
<dbReference type="Proteomes" id="UP000315647">
    <property type="component" value="Chromosome"/>
</dbReference>
<keyword evidence="2" id="KW-1185">Reference proteome</keyword>
<proteinExistence type="predicted"/>
<accession>A0A517Q1E1</accession>
<organism evidence="1 2">
    <name type="scientific">Gimesia panareensis</name>
    <dbReference type="NCBI Taxonomy" id="2527978"/>
    <lineage>
        <taxon>Bacteria</taxon>
        <taxon>Pseudomonadati</taxon>
        <taxon>Planctomycetota</taxon>
        <taxon>Planctomycetia</taxon>
        <taxon>Planctomycetales</taxon>
        <taxon>Planctomycetaceae</taxon>
        <taxon>Gimesia</taxon>
    </lineage>
</organism>
<evidence type="ECO:0000313" key="1">
    <source>
        <dbReference type="EMBL" id="QDT25453.1"/>
    </source>
</evidence>
<dbReference type="EMBL" id="CP037421">
    <property type="protein sequence ID" value="QDT25453.1"/>
    <property type="molecule type" value="Genomic_DNA"/>
</dbReference>
<reference evidence="1 2" key="1">
    <citation type="submission" date="2019-03" db="EMBL/GenBank/DDBJ databases">
        <title>Deep-cultivation of Planctomycetes and their phenomic and genomic characterization uncovers novel biology.</title>
        <authorList>
            <person name="Wiegand S."/>
            <person name="Jogler M."/>
            <person name="Boedeker C."/>
            <person name="Pinto D."/>
            <person name="Vollmers J."/>
            <person name="Rivas-Marin E."/>
            <person name="Kohn T."/>
            <person name="Peeters S.H."/>
            <person name="Heuer A."/>
            <person name="Rast P."/>
            <person name="Oberbeckmann S."/>
            <person name="Bunk B."/>
            <person name="Jeske O."/>
            <person name="Meyerdierks A."/>
            <person name="Storesund J.E."/>
            <person name="Kallscheuer N."/>
            <person name="Luecker S."/>
            <person name="Lage O.M."/>
            <person name="Pohl T."/>
            <person name="Merkel B.J."/>
            <person name="Hornburger P."/>
            <person name="Mueller R.-W."/>
            <person name="Bruemmer F."/>
            <person name="Labrenz M."/>
            <person name="Spormann A.M."/>
            <person name="Op den Camp H."/>
            <person name="Overmann J."/>
            <person name="Amann R."/>
            <person name="Jetten M.S.M."/>
            <person name="Mascher T."/>
            <person name="Medema M.H."/>
            <person name="Devos D.P."/>
            <person name="Kaster A.-K."/>
            <person name="Ovreas L."/>
            <person name="Rohde M."/>
            <person name="Galperin M.Y."/>
            <person name="Jogler C."/>
        </authorList>
    </citation>
    <scope>NUCLEOTIDE SEQUENCE [LARGE SCALE GENOMIC DNA]</scope>
    <source>
        <strain evidence="1 2">Enr10</strain>
    </source>
</reference>
<dbReference type="AlphaFoldDB" id="A0A517Q1E1"/>
<evidence type="ECO:0000313" key="2">
    <source>
        <dbReference type="Proteomes" id="UP000315647"/>
    </source>
</evidence>
<dbReference type="RefSeq" id="WP_145104107.1">
    <property type="nucleotide sequence ID" value="NZ_CP036277.1"/>
</dbReference>
<gene>
    <name evidence="1" type="ORF">Enr10x_07490</name>
</gene>
<sequence length="264" mass="28720">MIDELLFYLPGTADNLLFLTLAVLILLMLTGIYGYLNVATHQRRETGYHWGWPLLSMGALLILLYWFSAPFSVETDGALRSVFMLYSPIPVGTLVIVSGASAVLVSDQKWSLGAATVSLLTSSLLFLQANMPPLMILSWVTTGGLVLLLCQSGCCKGEPSDSPDEEGPFREPLLSCLACGFLLCVCLWVVQRDWGPGMKPAPVPKSISTGLSLPELLPRLFASHWPLLLLLLCFVAIVFVGLSWLVFSLQASRLSQTDEPGGDE</sequence>
<name>A0A517Q1E1_9PLAN</name>
<protein>
    <submittedName>
        <fullName evidence="1">Uncharacterized protein</fullName>
    </submittedName>
</protein>